<gene>
    <name evidence="2" type="ORF">LSALG_LOCUS34967</name>
</gene>
<feature type="transmembrane region" description="Helical" evidence="1">
    <location>
        <begin position="110"/>
        <end position="135"/>
    </location>
</feature>
<protein>
    <submittedName>
        <fullName evidence="2">Uncharacterized protein</fullName>
    </submittedName>
</protein>
<evidence type="ECO:0000313" key="2">
    <source>
        <dbReference type="EMBL" id="CAI9296067.1"/>
    </source>
</evidence>
<dbReference type="EMBL" id="OX465084">
    <property type="protein sequence ID" value="CAI9296067.1"/>
    <property type="molecule type" value="Genomic_DNA"/>
</dbReference>
<organism evidence="2 3">
    <name type="scientific">Lactuca saligna</name>
    <name type="common">Willowleaf lettuce</name>
    <dbReference type="NCBI Taxonomy" id="75948"/>
    <lineage>
        <taxon>Eukaryota</taxon>
        <taxon>Viridiplantae</taxon>
        <taxon>Streptophyta</taxon>
        <taxon>Embryophyta</taxon>
        <taxon>Tracheophyta</taxon>
        <taxon>Spermatophyta</taxon>
        <taxon>Magnoliopsida</taxon>
        <taxon>eudicotyledons</taxon>
        <taxon>Gunneridae</taxon>
        <taxon>Pentapetalae</taxon>
        <taxon>asterids</taxon>
        <taxon>campanulids</taxon>
        <taxon>Asterales</taxon>
        <taxon>Asteraceae</taxon>
        <taxon>Cichorioideae</taxon>
        <taxon>Cichorieae</taxon>
        <taxon>Lactucinae</taxon>
        <taxon>Lactuca</taxon>
    </lineage>
</organism>
<accession>A0AA36EHQ3</accession>
<name>A0AA36EHQ3_LACSI</name>
<reference evidence="2" key="1">
    <citation type="submission" date="2023-04" db="EMBL/GenBank/DDBJ databases">
        <authorList>
            <person name="Vijverberg K."/>
            <person name="Xiong W."/>
            <person name="Schranz E."/>
        </authorList>
    </citation>
    <scope>NUCLEOTIDE SEQUENCE</scope>
</reference>
<sequence length="141" mass="15738">MWASPTTHHEDLFPSPLVSVGAARADQAVFGCFSFDSGSICEGEENIWPDGARQAETTAPMRVFAVVLWLVPPPHRLIHASSASNQSNQLTIASSPYLYRSRSKKGTFDLLLLFDSIVCLYSEIWFLILIIDFLFHEFAVC</sequence>
<keyword evidence="1" id="KW-1133">Transmembrane helix</keyword>
<dbReference type="AlphaFoldDB" id="A0AA36EHQ3"/>
<dbReference type="Proteomes" id="UP001177003">
    <property type="component" value="Chromosome 8"/>
</dbReference>
<keyword evidence="1" id="KW-0472">Membrane</keyword>
<keyword evidence="3" id="KW-1185">Reference proteome</keyword>
<evidence type="ECO:0000256" key="1">
    <source>
        <dbReference type="SAM" id="Phobius"/>
    </source>
</evidence>
<keyword evidence="1" id="KW-0812">Transmembrane</keyword>
<evidence type="ECO:0000313" key="3">
    <source>
        <dbReference type="Proteomes" id="UP001177003"/>
    </source>
</evidence>
<proteinExistence type="predicted"/>